<name>A0A8X6N3E9_NEPPI</name>
<evidence type="ECO:0000313" key="5">
    <source>
        <dbReference type="Proteomes" id="UP000887013"/>
    </source>
</evidence>
<dbReference type="AlphaFoldDB" id="A0A8X6N3E9"/>
<dbReference type="EMBL" id="BMAW01053655">
    <property type="protein sequence ID" value="GFS92106.1"/>
    <property type="molecule type" value="Genomic_DNA"/>
</dbReference>
<feature type="region of interest" description="Disordered" evidence="2">
    <location>
        <begin position="440"/>
        <end position="484"/>
    </location>
</feature>
<dbReference type="PANTHER" id="PTHR14454:SF11">
    <property type="entry name" value="SERRANO, ISOFORM F"/>
    <property type="match status" value="1"/>
</dbReference>
<evidence type="ECO:0000259" key="3">
    <source>
        <dbReference type="Pfam" id="PF12736"/>
    </source>
</evidence>
<comment type="caution">
    <text evidence="4">The sequence shown here is derived from an EMBL/GenBank/DDBJ whole genome shotgun (WGS) entry which is preliminary data.</text>
</comment>
<feature type="compositionally biased region" description="Low complexity" evidence="2">
    <location>
        <begin position="614"/>
        <end position="625"/>
    </location>
</feature>
<dbReference type="Pfam" id="PF12736">
    <property type="entry name" value="CABIT"/>
    <property type="match status" value="1"/>
</dbReference>
<feature type="region of interest" description="Disordered" evidence="2">
    <location>
        <begin position="365"/>
        <end position="404"/>
    </location>
</feature>
<evidence type="ECO:0000313" key="4">
    <source>
        <dbReference type="EMBL" id="GFS92106.1"/>
    </source>
</evidence>
<feature type="domain" description="CABIT" evidence="3">
    <location>
        <begin position="46"/>
        <end position="302"/>
    </location>
</feature>
<protein>
    <submittedName>
        <fullName evidence="4">CABIT domain-containing protein</fullName>
    </submittedName>
</protein>
<dbReference type="InterPro" id="IPR052281">
    <property type="entry name" value="GAREM"/>
</dbReference>
<feature type="compositionally biased region" description="Polar residues" evidence="2">
    <location>
        <begin position="472"/>
        <end position="484"/>
    </location>
</feature>
<dbReference type="OrthoDB" id="6077228at2759"/>
<dbReference type="InterPro" id="IPR025946">
    <property type="entry name" value="CABIT_dom"/>
</dbReference>
<feature type="compositionally biased region" description="Acidic residues" evidence="2">
    <location>
        <begin position="687"/>
        <end position="697"/>
    </location>
</feature>
<reference evidence="4" key="1">
    <citation type="submission" date="2020-08" db="EMBL/GenBank/DDBJ databases">
        <title>Multicomponent nature underlies the extraordinary mechanical properties of spider dragline silk.</title>
        <authorList>
            <person name="Kono N."/>
            <person name="Nakamura H."/>
            <person name="Mori M."/>
            <person name="Yoshida Y."/>
            <person name="Ohtoshi R."/>
            <person name="Malay A.D."/>
            <person name="Moran D.A.P."/>
            <person name="Tomita M."/>
            <person name="Numata K."/>
            <person name="Arakawa K."/>
        </authorList>
    </citation>
    <scope>NUCLEOTIDE SEQUENCE</scope>
</reference>
<feature type="region of interest" description="Disordered" evidence="2">
    <location>
        <begin position="584"/>
        <end position="625"/>
    </location>
</feature>
<keyword evidence="5" id="KW-1185">Reference proteome</keyword>
<feature type="compositionally biased region" description="Polar residues" evidence="2">
    <location>
        <begin position="584"/>
        <end position="603"/>
    </location>
</feature>
<accession>A0A8X6N3E9</accession>
<feature type="region of interest" description="Disordered" evidence="2">
    <location>
        <begin position="654"/>
        <end position="724"/>
    </location>
</feature>
<feature type="compositionally biased region" description="Low complexity" evidence="2">
    <location>
        <begin position="661"/>
        <end position="681"/>
    </location>
</feature>
<organism evidence="4 5">
    <name type="scientific">Nephila pilipes</name>
    <name type="common">Giant wood spider</name>
    <name type="synonym">Nephila maculata</name>
    <dbReference type="NCBI Taxonomy" id="299642"/>
    <lineage>
        <taxon>Eukaryota</taxon>
        <taxon>Metazoa</taxon>
        <taxon>Ecdysozoa</taxon>
        <taxon>Arthropoda</taxon>
        <taxon>Chelicerata</taxon>
        <taxon>Arachnida</taxon>
        <taxon>Araneae</taxon>
        <taxon>Araneomorphae</taxon>
        <taxon>Entelegynae</taxon>
        <taxon>Araneoidea</taxon>
        <taxon>Nephilidae</taxon>
        <taxon>Nephila</taxon>
    </lineage>
</organism>
<evidence type="ECO:0000256" key="1">
    <source>
        <dbReference type="ARBA" id="ARBA00022553"/>
    </source>
</evidence>
<dbReference type="Proteomes" id="UP000887013">
    <property type="component" value="Unassembled WGS sequence"/>
</dbReference>
<evidence type="ECO:0000256" key="2">
    <source>
        <dbReference type="SAM" id="MobiDB-lite"/>
    </source>
</evidence>
<sequence length="780" mass="86489">MSSSLLILPPLVLSPMSMPEATPYLAAVQWGHEGRPLREFAAKTSLPLPVKIIKGQHQNLGVPSLPSPNLCQFVLVASAGKHLKVIAQCVKVKDGRRMAPLGPRLALPHDYEGWFEILSEEGRAVRCIESVAELARRKPRSCLVRDTIKVHLPRPDDLDSVWEKTRIMSPGEVLTVGEIVSGVSRGNRGSGKYLGCVTSFGDTVYLPLELRGRFSTIAGEDNISGVHTVKTLMTKRFPLMVRLVHGKPPVGVKPGSQFVHEMRLYSLIEEECLVAMPLSKDVGVVPLPPNAPLKVLSPKNSDSLMKMPEHAALVNKCHNLMTEVSGLIQVCDVHSVHEIKHTPPSPQYVYTRRQASNAYRTVPLVKRSASDPQGTNHSGRIHLERGLSTPNDPALSPNEEFSDSDDVRYDEIDQIYDYVRGFAPLPVNIKNEFSANEDHKSQLLPQISVDGSSKVDRKPPDPPPIETIPVRKSSTGTVRHSQTTPQKITVSIVNRTPSFKTKDIYYPHRSQKSKKSTEDHIYEKIDKRKNGLKLVKVFETPNRNTPLRSNSASKVFQNGNANCDSNNNTKAPYKRQGQFQLHLNPSQNVSNGKSRFLKNNKNNSHAHKEIPGINRSNNNKSQKSSWVNSGVKTIATSPLFHIRYKSLTDLLMDSKKTSPDSSNTSSGKKASGSAGSSLSVSSKDDGNGFDDQSDIGEETQRNGKISRRLSRPKSLSNLIGDATPKKRLDNHNYYNLVQNDLIKPPDINCPKFYSMPDSSRYAKNHYGNTHHSKKLGTLYL</sequence>
<dbReference type="PANTHER" id="PTHR14454">
    <property type="entry name" value="GRB2-ASSOCIATED AND REGULATOR OF MAPK PROTEIN FAMILY MEMBER"/>
    <property type="match status" value="1"/>
</dbReference>
<keyword evidence="1" id="KW-0597">Phosphoprotein</keyword>
<gene>
    <name evidence="4" type="primary">NCL1_44431</name>
    <name evidence="4" type="ORF">NPIL_147651</name>
</gene>
<proteinExistence type="predicted"/>